<accession>A0ABW2DJJ3</accession>
<evidence type="ECO:0000259" key="13">
    <source>
        <dbReference type="Pfam" id="PF07715"/>
    </source>
</evidence>
<keyword evidence="3 10" id="KW-1134">Transmembrane beta strand</keyword>
<evidence type="ECO:0000256" key="6">
    <source>
        <dbReference type="ARBA" id="ARBA00023077"/>
    </source>
</evidence>
<dbReference type="Proteomes" id="UP001596405">
    <property type="component" value="Unassembled WGS sequence"/>
</dbReference>
<evidence type="ECO:0000256" key="1">
    <source>
        <dbReference type="ARBA" id="ARBA00004571"/>
    </source>
</evidence>
<keyword evidence="9 10" id="KW-0998">Cell outer membrane</keyword>
<keyword evidence="2 10" id="KW-0813">Transport</keyword>
<evidence type="ECO:0000256" key="4">
    <source>
        <dbReference type="ARBA" id="ARBA00022692"/>
    </source>
</evidence>
<dbReference type="InterPro" id="IPR036942">
    <property type="entry name" value="Beta-barrel_TonB_sf"/>
</dbReference>
<dbReference type="InterPro" id="IPR012910">
    <property type="entry name" value="Plug_dom"/>
</dbReference>
<dbReference type="InterPro" id="IPR000531">
    <property type="entry name" value="Beta-barrel_TonB"/>
</dbReference>
<keyword evidence="6 11" id="KW-0798">TonB box</keyword>
<evidence type="ECO:0000256" key="8">
    <source>
        <dbReference type="ARBA" id="ARBA00023170"/>
    </source>
</evidence>
<evidence type="ECO:0000256" key="3">
    <source>
        <dbReference type="ARBA" id="ARBA00022452"/>
    </source>
</evidence>
<keyword evidence="4 10" id="KW-0812">Transmembrane</keyword>
<comment type="caution">
    <text evidence="14">The sequence shown here is derived from an EMBL/GenBank/DDBJ whole genome shotgun (WGS) entry which is preliminary data.</text>
</comment>
<organism evidence="14 15">
    <name type="scientific">Rufibacter roseus</name>
    <dbReference type="NCBI Taxonomy" id="1567108"/>
    <lineage>
        <taxon>Bacteria</taxon>
        <taxon>Pseudomonadati</taxon>
        <taxon>Bacteroidota</taxon>
        <taxon>Cytophagia</taxon>
        <taxon>Cytophagales</taxon>
        <taxon>Hymenobacteraceae</taxon>
        <taxon>Rufibacter</taxon>
    </lineage>
</organism>
<dbReference type="InterPro" id="IPR008969">
    <property type="entry name" value="CarboxyPept-like_regulatory"/>
</dbReference>
<dbReference type="Gene3D" id="2.170.130.10">
    <property type="entry name" value="TonB-dependent receptor, plug domain"/>
    <property type="match status" value="1"/>
</dbReference>
<dbReference type="PANTHER" id="PTHR30069:SF29">
    <property type="entry name" value="HEMOGLOBIN AND HEMOGLOBIN-HAPTOGLOBIN-BINDING PROTEIN 1-RELATED"/>
    <property type="match status" value="1"/>
</dbReference>
<evidence type="ECO:0000256" key="2">
    <source>
        <dbReference type="ARBA" id="ARBA00022448"/>
    </source>
</evidence>
<comment type="similarity">
    <text evidence="10 11">Belongs to the TonB-dependent receptor family.</text>
</comment>
<keyword evidence="7 10" id="KW-0472">Membrane</keyword>
<dbReference type="RefSeq" id="WP_082883126.1">
    <property type="nucleotide sequence ID" value="NZ_JBHSYQ010000003.1"/>
</dbReference>
<dbReference type="SUPFAM" id="SSF56935">
    <property type="entry name" value="Porins"/>
    <property type="match status" value="1"/>
</dbReference>
<gene>
    <name evidence="14" type="ORF">ACFQHR_03915</name>
</gene>
<dbReference type="InterPro" id="IPR010917">
    <property type="entry name" value="TonB_rcpt_CS"/>
</dbReference>
<evidence type="ECO:0000256" key="9">
    <source>
        <dbReference type="ARBA" id="ARBA00023237"/>
    </source>
</evidence>
<keyword evidence="5" id="KW-0732">Signal</keyword>
<dbReference type="Pfam" id="PF07715">
    <property type="entry name" value="Plug"/>
    <property type="match status" value="1"/>
</dbReference>
<feature type="domain" description="TonB-dependent receptor plug" evidence="13">
    <location>
        <begin position="118"/>
        <end position="224"/>
    </location>
</feature>
<dbReference type="Pfam" id="PF00593">
    <property type="entry name" value="TonB_dep_Rec_b-barrel"/>
    <property type="match status" value="1"/>
</dbReference>
<dbReference type="EMBL" id="JBHSYQ010000003">
    <property type="protein sequence ID" value="MFC6996753.1"/>
    <property type="molecule type" value="Genomic_DNA"/>
</dbReference>
<dbReference type="InterPro" id="IPR039426">
    <property type="entry name" value="TonB-dep_rcpt-like"/>
</dbReference>
<feature type="domain" description="TonB-dependent receptor-like beta-barrel" evidence="12">
    <location>
        <begin position="359"/>
        <end position="779"/>
    </location>
</feature>
<evidence type="ECO:0000256" key="7">
    <source>
        <dbReference type="ARBA" id="ARBA00023136"/>
    </source>
</evidence>
<evidence type="ECO:0000256" key="5">
    <source>
        <dbReference type="ARBA" id="ARBA00022729"/>
    </source>
</evidence>
<dbReference type="PROSITE" id="PS01156">
    <property type="entry name" value="TONB_DEPENDENT_REC_2"/>
    <property type="match status" value="1"/>
</dbReference>
<name>A0ABW2DJJ3_9BACT</name>
<dbReference type="Pfam" id="PF13715">
    <property type="entry name" value="CarbopepD_reg_2"/>
    <property type="match status" value="1"/>
</dbReference>
<dbReference type="PROSITE" id="PS52016">
    <property type="entry name" value="TONB_DEPENDENT_REC_3"/>
    <property type="match status" value="1"/>
</dbReference>
<evidence type="ECO:0000313" key="15">
    <source>
        <dbReference type="Proteomes" id="UP001596405"/>
    </source>
</evidence>
<reference evidence="15" key="1">
    <citation type="journal article" date="2019" name="Int. J. Syst. Evol. Microbiol.">
        <title>The Global Catalogue of Microorganisms (GCM) 10K type strain sequencing project: providing services to taxonomists for standard genome sequencing and annotation.</title>
        <authorList>
            <consortium name="The Broad Institute Genomics Platform"/>
            <consortium name="The Broad Institute Genome Sequencing Center for Infectious Disease"/>
            <person name="Wu L."/>
            <person name="Ma J."/>
        </authorList>
    </citation>
    <scope>NUCLEOTIDE SEQUENCE [LARGE SCALE GENOMIC DNA]</scope>
    <source>
        <strain evidence="15">CGMCC 4.7393</strain>
    </source>
</reference>
<dbReference type="InterPro" id="IPR037066">
    <property type="entry name" value="Plug_dom_sf"/>
</dbReference>
<comment type="subcellular location">
    <subcellularLocation>
        <location evidence="1 10">Cell outer membrane</location>
        <topology evidence="1 10">Multi-pass membrane protein</topology>
    </subcellularLocation>
</comment>
<evidence type="ECO:0000313" key="14">
    <source>
        <dbReference type="EMBL" id="MFC6996753.1"/>
    </source>
</evidence>
<proteinExistence type="inferred from homology"/>
<evidence type="ECO:0000259" key="12">
    <source>
        <dbReference type="Pfam" id="PF00593"/>
    </source>
</evidence>
<evidence type="ECO:0000256" key="11">
    <source>
        <dbReference type="RuleBase" id="RU003357"/>
    </source>
</evidence>
<sequence length="806" mass="90177">MANCSLKGWVAVLLLVLPLGVFGQRIQILDKTNLQPLAGVRVVTLPAGEGFLTDAKGFVSVTGLNMNDSLRFDRFDYQSRTVAVSQLNTLQSRIFLTERSFSLEEVVVSASKFEEKRADVPQQIQVIKAKELAFQNNQTTADVLQQTGQVLVQKSQAGGGSPIIRGFEANKVLMVVDGVRLNNAIYRGGHLQNVITIDNAALEKVEVVFGPGSVVYGSDALGGVVHFYTKNPVLTDTAGTLVTGNAFTRYATANHEKTGHVNVSVGGRRWGSFTSLTYSDFSDLRQGANRNPFYGDWGLRPFYAERQNGQDIMVPNENINVQKQSGYRQYDVLQKVLFKPSATTSHLLNLQYSTSSNIPRYDRLSEINDLGHLNHAQWYYGPQERLLAAYTFNTQGRGWLENLRLTAAYQHIEECRHNRRFGRSLLQNRFEQVDVYTFNVDASRLLGEHELRYGLEGTYNDVRSAAHGTDLTTGEQDPLDTRYPGGGSSMYSAAAYFTHTWEISPRWIFSDGIRLSRVGLQADFSSDKTFFPFPFSEVEQNNTALNGNVGLVFQPGQEWRFTGVLSSGFRAPNIDDLGKVFESVAGQLIVPNPDLKPEYTYNAELSVGKTIAQQVRVEGTGFYTWYRNAITTQPFVFQGQSEIEYNGQLSRVTANVNAGKAYVYGFSGSLSADVTPAFRLSSTLTYTYGRIQREPANIPLDHIPPVYGKTSFFLTLPKFRSEFFVQYNGWKRLEDYNPVGEDNLQYATPEGVPAWYTLNLRTAYQVHPRVQVQAALENILDQFYRVYASGISAPGRNFMLTVRGNF</sequence>
<protein>
    <submittedName>
        <fullName evidence="14">TonB-dependent receptor domain-containing protein</fullName>
    </submittedName>
</protein>
<evidence type="ECO:0000256" key="10">
    <source>
        <dbReference type="PROSITE-ProRule" id="PRU01360"/>
    </source>
</evidence>
<keyword evidence="8 14" id="KW-0675">Receptor</keyword>
<dbReference type="PANTHER" id="PTHR30069">
    <property type="entry name" value="TONB-DEPENDENT OUTER MEMBRANE RECEPTOR"/>
    <property type="match status" value="1"/>
</dbReference>
<keyword evidence="15" id="KW-1185">Reference proteome</keyword>
<dbReference type="Gene3D" id="2.40.170.20">
    <property type="entry name" value="TonB-dependent receptor, beta-barrel domain"/>
    <property type="match status" value="1"/>
</dbReference>
<dbReference type="SUPFAM" id="SSF49464">
    <property type="entry name" value="Carboxypeptidase regulatory domain-like"/>
    <property type="match status" value="1"/>
</dbReference>
<dbReference type="CDD" id="cd01347">
    <property type="entry name" value="ligand_gated_channel"/>
    <property type="match status" value="1"/>
</dbReference>